<reference evidence="2" key="1">
    <citation type="submission" date="2020-09" db="EMBL/GenBank/DDBJ databases">
        <title>Genome-Enabled Discovery of Anthraquinone Biosynthesis in Senna tora.</title>
        <authorList>
            <person name="Kang S.-H."/>
            <person name="Pandey R.P."/>
            <person name="Lee C.-M."/>
            <person name="Sim J.-S."/>
            <person name="Jeong J.-T."/>
            <person name="Choi B.-S."/>
            <person name="Jung M."/>
            <person name="Ginzburg D."/>
            <person name="Zhao K."/>
            <person name="Won S.Y."/>
            <person name="Oh T.-J."/>
            <person name="Yu Y."/>
            <person name="Kim N.-H."/>
            <person name="Lee O.R."/>
            <person name="Lee T.-H."/>
            <person name="Bashyal P."/>
            <person name="Kim T.-S."/>
            <person name="Lee W.-H."/>
            <person name="Kawkins C."/>
            <person name="Kim C.-K."/>
            <person name="Kim J.S."/>
            <person name="Ahn B.O."/>
            <person name="Rhee S.Y."/>
            <person name="Sohng J.K."/>
        </authorList>
    </citation>
    <scope>NUCLEOTIDE SEQUENCE</scope>
    <source>
        <tissue evidence="2">Leaf</tissue>
    </source>
</reference>
<comment type="caution">
    <text evidence="2">The sequence shown here is derived from an EMBL/GenBank/DDBJ whole genome shotgun (WGS) entry which is preliminary data.</text>
</comment>
<protein>
    <submittedName>
        <fullName evidence="2">Uncharacterized protein</fullName>
    </submittedName>
</protein>
<feature type="region of interest" description="Disordered" evidence="1">
    <location>
        <begin position="1"/>
        <end position="27"/>
    </location>
</feature>
<dbReference type="EMBL" id="JAAIUW010000006">
    <property type="protein sequence ID" value="KAF7827246.1"/>
    <property type="molecule type" value="Genomic_DNA"/>
</dbReference>
<evidence type="ECO:0000256" key="1">
    <source>
        <dbReference type="SAM" id="MobiDB-lite"/>
    </source>
</evidence>
<dbReference type="Proteomes" id="UP000634136">
    <property type="component" value="Unassembled WGS sequence"/>
</dbReference>
<proteinExistence type="predicted"/>
<sequence length="27" mass="3066">MAKMRHSDKIEPVIRPSQRGILKSSSL</sequence>
<feature type="compositionally biased region" description="Basic and acidic residues" evidence="1">
    <location>
        <begin position="1"/>
        <end position="12"/>
    </location>
</feature>
<evidence type="ECO:0000313" key="3">
    <source>
        <dbReference type="Proteomes" id="UP000634136"/>
    </source>
</evidence>
<gene>
    <name evidence="2" type="ORF">G2W53_018410</name>
</gene>
<dbReference type="AlphaFoldDB" id="A0A834TUZ7"/>
<keyword evidence="3" id="KW-1185">Reference proteome</keyword>
<name>A0A834TUZ7_9FABA</name>
<evidence type="ECO:0000313" key="2">
    <source>
        <dbReference type="EMBL" id="KAF7827246.1"/>
    </source>
</evidence>
<accession>A0A834TUZ7</accession>
<organism evidence="2 3">
    <name type="scientific">Senna tora</name>
    <dbReference type="NCBI Taxonomy" id="362788"/>
    <lineage>
        <taxon>Eukaryota</taxon>
        <taxon>Viridiplantae</taxon>
        <taxon>Streptophyta</taxon>
        <taxon>Embryophyta</taxon>
        <taxon>Tracheophyta</taxon>
        <taxon>Spermatophyta</taxon>
        <taxon>Magnoliopsida</taxon>
        <taxon>eudicotyledons</taxon>
        <taxon>Gunneridae</taxon>
        <taxon>Pentapetalae</taxon>
        <taxon>rosids</taxon>
        <taxon>fabids</taxon>
        <taxon>Fabales</taxon>
        <taxon>Fabaceae</taxon>
        <taxon>Caesalpinioideae</taxon>
        <taxon>Cassia clade</taxon>
        <taxon>Senna</taxon>
    </lineage>
</organism>